<evidence type="ECO:0000313" key="7">
    <source>
        <dbReference type="Proteomes" id="UP000316298"/>
    </source>
</evidence>
<keyword evidence="3" id="KW-0540">Nuclease</keyword>
<dbReference type="PANTHER" id="PTHR28511:SF1">
    <property type="entry name" value="ENDONUCLEASE V"/>
    <property type="match status" value="1"/>
</dbReference>
<accession>A0A542DT18</accession>
<dbReference type="AlphaFoldDB" id="A0A542DT18"/>
<dbReference type="EMBL" id="VFMM01000003">
    <property type="protein sequence ID" value="TQJ06237.1"/>
    <property type="molecule type" value="Genomic_DNA"/>
</dbReference>
<keyword evidence="5" id="KW-0378">Hydrolase</keyword>
<comment type="subcellular location">
    <subcellularLocation>
        <location evidence="1">Cytoplasm</location>
    </subcellularLocation>
</comment>
<dbReference type="Proteomes" id="UP000316298">
    <property type="component" value="Unassembled WGS sequence"/>
</dbReference>
<keyword evidence="2" id="KW-0963">Cytoplasm</keyword>
<gene>
    <name evidence="6" type="ORF">FB475_5894</name>
</gene>
<dbReference type="RefSeq" id="WP_141860376.1">
    <property type="nucleotide sequence ID" value="NZ_BAAAKA010000014.1"/>
</dbReference>
<evidence type="ECO:0000256" key="5">
    <source>
        <dbReference type="ARBA" id="ARBA00022801"/>
    </source>
</evidence>
<protein>
    <submittedName>
        <fullName evidence="6">Endonuclease V</fullName>
    </submittedName>
</protein>
<dbReference type="Pfam" id="PF04493">
    <property type="entry name" value="Endonuclease_5"/>
    <property type="match status" value="1"/>
</dbReference>
<dbReference type="GO" id="GO:0003727">
    <property type="term" value="F:single-stranded RNA binding"/>
    <property type="evidence" value="ECO:0007669"/>
    <property type="project" value="TreeGrafter"/>
</dbReference>
<evidence type="ECO:0000256" key="2">
    <source>
        <dbReference type="ARBA" id="ARBA00022490"/>
    </source>
</evidence>
<dbReference type="CDD" id="cd06559">
    <property type="entry name" value="Endonuclease_V"/>
    <property type="match status" value="1"/>
</dbReference>
<comment type="caution">
    <text evidence="6">The sequence shown here is derived from an EMBL/GenBank/DDBJ whole genome shotgun (WGS) entry which is preliminary data.</text>
</comment>
<reference evidence="6 7" key="1">
    <citation type="submission" date="2019-06" db="EMBL/GenBank/DDBJ databases">
        <title>Sequencing the genomes of 1000 actinobacteria strains.</title>
        <authorList>
            <person name="Klenk H.-P."/>
        </authorList>
    </citation>
    <scope>NUCLEOTIDE SEQUENCE [LARGE SCALE GENOMIC DNA]</scope>
    <source>
        <strain evidence="6 7">DSM 17305</strain>
    </source>
</reference>
<evidence type="ECO:0000256" key="4">
    <source>
        <dbReference type="ARBA" id="ARBA00022759"/>
    </source>
</evidence>
<keyword evidence="4 6" id="KW-0255">Endonuclease</keyword>
<dbReference type="PANTHER" id="PTHR28511">
    <property type="entry name" value="ENDONUCLEASE V"/>
    <property type="match status" value="1"/>
</dbReference>
<dbReference type="GO" id="GO:0016891">
    <property type="term" value="F:RNA endonuclease activity producing 5'-phosphomonoesters, hydrolytic mechanism"/>
    <property type="evidence" value="ECO:0007669"/>
    <property type="project" value="TreeGrafter"/>
</dbReference>
<sequence length="222" mass="23295">MNWPTTKAELISLQLELASATPAPWVLPDRPLIGGVWVCFPRGLSGPGAAGDPAWAAAVVTDGRRVVEQQSSRGTALASYTPGLLALRLGPVLEGAVRRLAGRPDVLLLDGTGRDHPRGAGLAVQLGAVLDLPTVGVTHRPLVASGDWPDDLAGATAPLLVDGRHVGTWVRTRTGTRPLAVHPGWRTDLATSVAVVSTCLAGRRTPEPLRLARQAARLLRGR</sequence>
<organism evidence="6 7">
    <name type="scientific">Kribbella jejuensis</name>
    <dbReference type="NCBI Taxonomy" id="236068"/>
    <lineage>
        <taxon>Bacteria</taxon>
        <taxon>Bacillati</taxon>
        <taxon>Actinomycetota</taxon>
        <taxon>Actinomycetes</taxon>
        <taxon>Propionibacteriales</taxon>
        <taxon>Kribbellaceae</taxon>
        <taxon>Kribbella</taxon>
    </lineage>
</organism>
<dbReference type="Gene3D" id="3.30.2170.10">
    <property type="entry name" value="archaeoglobus fulgidus dsm 4304 superfamily"/>
    <property type="match status" value="1"/>
</dbReference>
<keyword evidence="7" id="KW-1185">Reference proteome</keyword>
<evidence type="ECO:0000256" key="1">
    <source>
        <dbReference type="ARBA" id="ARBA00004496"/>
    </source>
</evidence>
<dbReference type="InterPro" id="IPR007581">
    <property type="entry name" value="Endonuclease-V"/>
</dbReference>
<evidence type="ECO:0000256" key="3">
    <source>
        <dbReference type="ARBA" id="ARBA00022722"/>
    </source>
</evidence>
<evidence type="ECO:0000313" key="6">
    <source>
        <dbReference type="EMBL" id="TQJ06237.1"/>
    </source>
</evidence>
<proteinExistence type="predicted"/>
<dbReference type="OrthoDB" id="9790916at2"/>
<dbReference type="GO" id="GO:0006281">
    <property type="term" value="P:DNA repair"/>
    <property type="evidence" value="ECO:0007669"/>
    <property type="project" value="InterPro"/>
</dbReference>
<name>A0A542DT18_9ACTN</name>
<dbReference type="GO" id="GO:0005737">
    <property type="term" value="C:cytoplasm"/>
    <property type="evidence" value="ECO:0007669"/>
    <property type="project" value="UniProtKB-SubCell"/>
</dbReference>